<name>A0A9W9Q1F0_PENBR</name>
<dbReference type="AlphaFoldDB" id="A0A9W9Q1F0"/>
<dbReference type="SUPFAM" id="SSF54897">
    <property type="entry name" value="Protease propeptides/inhibitors"/>
    <property type="match status" value="1"/>
</dbReference>
<dbReference type="Proteomes" id="UP001147695">
    <property type="component" value="Unassembled WGS sequence"/>
</dbReference>
<dbReference type="FunFam" id="3.30.70.80:FF:000005">
    <property type="entry name" value="Proteinase inhibitor I2B"/>
    <property type="match status" value="1"/>
</dbReference>
<accession>A0A9W9Q1F0</accession>
<dbReference type="InterPro" id="IPR010259">
    <property type="entry name" value="S8pro/Inhibitor_I9"/>
</dbReference>
<gene>
    <name evidence="3" type="ORF">N7452_011042</name>
</gene>
<dbReference type="PANTHER" id="PTHR28288">
    <property type="entry name" value="PROTEASE B INHIBITOR 2"/>
    <property type="match status" value="1"/>
</dbReference>
<reference evidence="3" key="1">
    <citation type="submission" date="2022-12" db="EMBL/GenBank/DDBJ databases">
        <authorList>
            <person name="Petersen C."/>
        </authorList>
    </citation>
    <scope>NUCLEOTIDE SEQUENCE</scope>
    <source>
        <strain evidence="3">IBT 35673</strain>
    </source>
</reference>
<proteinExistence type="inferred from homology"/>
<protein>
    <recommendedName>
        <fullName evidence="2">Inhibitor I9 domain-containing protein</fullName>
    </recommendedName>
</protein>
<reference evidence="3" key="2">
    <citation type="journal article" date="2023" name="IMA Fungus">
        <title>Comparative genomic study of the Penicillium genus elucidates a diverse pangenome and 15 lateral gene transfer events.</title>
        <authorList>
            <person name="Petersen C."/>
            <person name="Sorensen T."/>
            <person name="Nielsen M.R."/>
            <person name="Sondergaard T.E."/>
            <person name="Sorensen J.L."/>
            <person name="Fitzpatrick D.A."/>
            <person name="Frisvad J.C."/>
            <person name="Nielsen K.L."/>
        </authorList>
    </citation>
    <scope>NUCLEOTIDE SEQUENCE</scope>
    <source>
        <strain evidence="3">IBT 35673</strain>
    </source>
</reference>
<dbReference type="PANTHER" id="PTHR28288:SF2">
    <property type="entry name" value="PROTEASE B INHIBITOR 2"/>
    <property type="match status" value="1"/>
</dbReference>
<evidence type="ECO:0000256" key="1">
    <source>
        <dbReference type="ARBA" id="ARBA00038069"/>
    </source>
</evidence>
<dbReference type="Gene3D" id="3.30.70.80">
    <property type="entry name" value="Peptidase S8 propeptide/proteinase inhibitor I9"/>
    <property type="match status" value="1"/>
</dbReference>
<dbReference type="InterPro" id="IPR037045">
    <property type="entry name" value="S8pro/Inhibitor_I9_sf"/>
</dbReference>
<sequence>MPTYLVTAKKDASPEQVEATKQHARDQGGEILHEYSLIKGFSVSFPEDAVTTLESHEHVDNVELDKEATTQV</sequence>
<dbReference type="InterPro" id="IPR052471">
    <property type="entry name" value="PBI_I9"/>
</dbReference>
<organism evidence="3 4">
    <name type="scientific">Penicillium brevicompactum</name>
    <dbReference type="NCBI Taxonomy" id="5074"/>
    <lineage>
        <taxon>Eukaryota</taxon>
        <taxon>Fungi</taxon>
        <taxon>Dikarya</taxon>
        <taxon>Ascomycota</taxon>
        <taxon>Pezizomycotina</taxon>
        <taxon>Eurotiomycetes</taxon>
        <taxon>Eurotiomycetidae</taxon>
        <taxon>Eurotiales</taxon>
        <taxon>Aspergillaceae</taxon>
        <taxon>Penicillium</taxon>
    </lineage>
</organism>
<dbReference type="GO" id="GO:0042144">
    <property type="term" value="P:vacuole fusion, non-autophagic"/>
    <property type="evidence" value="ECO:0007669"/>
    <property type="project" value="TreeGrafter"/>
</dbReference>
<dbReference type="EMBL" id="JAPZBQ010000006">
    <property type="protein sequence ID" value="KAJ5322753.1"/>
    <property type="molecule type" value="Genomic_DNA"/>
</dbReference>
<comment type="caution">
    <text evidence="3">The sequence shown here is derived from an EMBL/GenBank/DDBJ whole genome shotgun (WGS) entry which is preliminary data.</text>
</comment>
<feature type="domain" description="Inhibitor I9" evidence="2">
    <location>
        <begin position="3"/>
        <end position="70"/>
    </location>
</feature>
<evidence type="ECO:0000259" key="2">
    <source>
        <dbReference type="Pfam" id="PF05922"/>
    </source>
</evidence>
<dbReference type="Pfam" id="PF05922">
    <property type="entry name" value="Inhibitor_I9"/>
    <property type="match status" value="1"/>
</dbReference>
<evidence type="ECO:0000313" key="3">
    <source>
        <dbReference type="EMBL" id="KAJ5322753.1"/>
    </source>
</evidence>
<evidence type="ECO:0000313" key="4">
    <source>
        <dbReference type="Proteomes" id="UP001147695"/>
    </source>
</evidence>
<comment type="similarity">
    <text evidence="1">Belongs to the protease inhibitor I9 family.</text>
</comment>
<dbReference type="GO" id="GO:0004866">
    <property type="term" value="F:endopeptidase inhibitor activity"/>
    <property type="evidence" value="ECO:0007669"/>
    <property type="project" value="UniProtKB-ARBA"/>
</dbReference>